<dbReference type="RefSeq" id="XP_013415907.1">
    <property type="nucleotide sequence ID" value="XM_013560453.2"/>
</dbReference>
<gene>
    <name evidence="5 6" type="primary">LOC106177616</name>
</gene>
<dbReference type="InterPro" id="IPR011992">
    <property type="entry name" value="EF-hand-dom_pair"/>
</dbReference>
<evidence type="ECO:0000313" key="4">
    <source>
        <dbReference type="Proteomes" id="UP000085678"/>
    </source>
</evidence>
<dbReference type="GeneID" id="106177616"/>
<protein>
    <submittedName>
        <fullName evidence="5 6">Uncharacterized protein LOC106177616</fullName>
    </submittedName>
</protein>
<dbReference type="InterPro" id="IPR018247">
    <property type="entry name" value="EF_Hand_1_Ca_BS"/>
</dbReference>
<evidence type="ECO:0000256" key="2">
    <source>
        <dbReference type="SAM" id="SignalP"/>
    </source>
</evidence>
<dbReference type="PROSITE" id="PS00018">
    <property type="entry name" value="EF_HAND_1"/>
    <property type="match status" value="2"/>
</dbReference>
<reference evidence="5 6" key="1">
    <citation type="submission" date="2023-09" db="UniProtKB">
        <authorList>
            <consortium name="RefSeq"/>
        </authorList>
    </citation>
    <scope>IDENTIFICATION</scope>
    <source>
        <tissue evidence="5 6">Gonads</tissue>
    </source>
</reference>
<evidence type="ECO:0000259" key="3">
    <source>
        <dbReference type="PROSITE" id="PS50222"/>
    </source>
</evidence>
<dbReference type="InterPro" id="IPR002048">
    <property type="entry name" value="EF_hand_dom"/>
</dbReference>
<evidence type="ECO:0000313" key="5">
    <source>
        <dbReference type="RefSeq" id="XP_013415907.1"/>
    </source>
</evidence>
<dbReference type="OrthoDB" id="6041188at2759"/>
<organism evidence="5">
    <name type="scientific">Lingula anatina</name>
    <name type="common">Brachiopod</name>
    <name type="synonym">Lingula unguis</name>
    <dbReference type="NCBI Taxonomy" id="7574"/>
    <lineage>
        <taxon>Eukaryota</taxon>
        <taxon>Metazoa</taxon>
        <taxon>Spiralia</taxon>
        <taxon>Lophotrochozoa</taxon>
        <taxon>Brachiopoda</taxon>
        <taxon>Linguliformea</taxon>
        <taxon>Lingulata</taxon>
        <taxon>Lingulida</taxon>
        <taxon>Linguloidea</taxon>
        <taxon>Lingulidae</taxon>
        <taxon>Lingula</taxon>
    </lineage>
</organism>
<sequence length="151" mass="17179">MNFSLSFLAVVAFGLFALGGAARHSGEIRCPRLPHSHRFIKRIFTSADANQDGNLDDTEYHKNLFREFDYDADGRVTRDEFLRKFLELDQGHENEASKLFAAGDVNRNGYLDDDDKTLAKYRIDLNDDGEIGECEFQLIWTKIADSVQIGL</sequence>
<dbReference type="RefSeq" id="XP_013415908.1">
    <property type="nucleotide sequence ID" value="XM_013560454.2"/>
</dbReference>
<dbReference type="GO" id="GO:0005509">
    <property type="term" value="F:calcium ion binding"/>
    <property type="evidence" value="ECO:0007669"/>
    <property type="project" value="InterPro"/>
</dbReference>
<dbReference type="KEGG" id="lak:106177616"/>
<name>A0A1S3K038_LINAN</name>
<feature type="signal peptide" evidence="2">
    <location>
        <begin position="1"/>
        <end position="22"/>
    </location>
</feature>
<keyword evidence="2" id="KW-0732">Signal</keyword>
<evidence type="ECO:0000256" key="1">
    <source>
        <dbReference type="ARBA" id="ARBA00022837"/>
    </source>
</evidence>
<feature type="chain" id="PRO_5014545973" evidence="2">
    <location>
        <begin position="23"/>
        <end position="151"/>
    </location>
</feature>
<dbReference type="AlphaFoldDB" id="A0A1S3K038"/>
<keyword evidence="1" id="KW-0106">Calcium</keyword>
<dbReference type="Pfam" id="PF13202">
    <property type="entry name" value="EF-hand_5"/>
    <property type="match status" value="3"/>
</dbReference>
<evidence type="ECO:0000313" key="6">
    <source>
        <dbReference type="RefSeq" id="XP_013415908.1"/>
    </source>
</evidence>
<feature type="domain" description="EF-hand" evidence="3">
    <location>
        <begin position="56"/>
        <end position="91"/>
    </location>
</feature>
<dbReference type="Gene3D" id="1.10.238.10">
    <property type="entry name" value="EF-hand"/>
    <property type="match status" value="1"/>
</dbReference>
<dbReference type="Proteomes" id="UP000085678">
    <property type="component" value="Unplaced"/>
</dbReference>
<proteinExistence type="predicted"/>
<accession>A0A1S3K038</accession>
<dbReference type="SUPFAM" id="SSF47473">
    <property type="entry name" value="EF-hand"/>
    <property type="match status" value="1"/>
</dbReference>
<dbReference type="PROSITE" id="PS50222">
    <property type="entry name" value="EF_HAND_2"/>
    <property type="match status" value="1"/>
</dbReference>
<keyword evidence="4" id="KW-1185">Reference proteome</keyword>